<evidence type="ECO:0000256" key="2">
    <source>
        <dbReference type="ARBA" id="ARBA00023125"/>
    </source>
</evidence>
<evidence type="ECO:0000313" key="6">
    <source>
        <dbReference type="Proteomes" id="UP001651880"/>
    </source>
</evidence>
<dbReference type="EMBL" id="JAJEKE010000006">
    <property type="protein sequence ID" value="MCQ1529546.1"/>
    <property type="molecule type" value="Genomic_DNA"/>
</dbReference>
<dbReference type="RefSeq" id="WP_255227063.1">
    <property type="nucleotide sequence ID" value="NZ_JAJEKE010000006.1"/>
</dbReference>
<accession>A0ABT1NI51</accession>
<dbReference type="Gene3D" id="1.10.10.60">
    <property type="entry name" value="Homeodomain-like"/>
    <property type="match status" value="2"/>
</dbReference>
<organism evidence="5 6">
    <name type="scientific">Lutispora saccharofermentans</name>
    <dbReference type="NCBI Taxonomy" id="3024236"/>
    <lineage>
        <taxon>Bacteria</taxon>
        <taxon>Bacillati</taxon>
        <taxon>Bacillota</taxon>
        <taxon>Clostridia</taxon>
        <taxon>Lutisporales</taxon>
        <taxon>Lutisporaceae</taxon>
        <taxon>Lutispora</taxon>
    </lineage>
</organism>
<keyword evidence="1" id="KW-0805">Transcription regulation</keyword>
<dbReference type="PROSITE" id="PS01124">
    <property type="entry name" value="HTH_ARAC_FAMILY_2"/>
    <property type="match status" value="1"/>
</dbReference>
<dbReference type="InterPro" id="IPR018060">
    <property type="entry name" value="HTH_AraC"/>
</dbReference>
<dbReference type="Proteomes" id="UP001651880">
    <property type="component" value="Unassembled WGS sequence"/>
</dbReference>
<evidence type="ECO:0000256" key="3">
    <source>
        <dbReference type="ARBA" id="ARBA00023163"/>
    </source>
</evidence>
<dbReference type="SMART" id="SM00342">
    <property type="entry name" value="HTH_ARAC"/>
    <property type="match status" value="1"/>
</dbReference>
<evidence type="ECO:0000256" key="1">
    <source>
        <dbReference type="ARBA" id="ARBA00023015"/>
    </source>
</evidence>
<sequence>MHAWESIQQAIDYIEENLTKDLSIEELAQVAALSPFYFQRLFHRLVKLPVREYTKMRRLSKACELLRDTNRTVIDIAEEFCFSGHSNFTRAFKSIFEITPEQMRHVRTMLNQYVKPNLLLNYVMIDENVPLIADGIVLEVTRKKLDVPKPIIGIAKEIPLTDIMGGQDSGISVTGTMWEDFHSQKSSIYGLLPDGKECGVVYAGNAKKGYCMYLAGAEASVEIETVSEDFTIFTMPEMEYIVCGFEAESFEELVTSTVYKAQTFMERWMHKHDLAATDFAVELYYPIKETSAYMETWLVPISIESYEEEYDGMEL</sequence>
<keyword evidence="2" id="KW-0238">DNA-binding</keyword>
<dbReference type="Gene3D" id="3.20.80.10">
    <property type="entry name" value="Regulatory factor, effector binding domain"/>
    <property type="match status" value="1"/>
</dbReference>
<evidence type="ECO:0000313" key="5">
    <source>
        <dbReference type="EMBL" id="MCQ1529546.1"/>
    </source>
</evidence>
<dbReference type="PANTHER" id="PTHR47504:SF5">
    <property type="entry name" value="RIGHT ORIGIN-BINDING PROTEIN"/>
    <property type="match status" value="1"/>
</dbReference>
<proteinExistence type="predicted"/>
<reference evidence="5 6" key="1">
    <citation type="submission" date="2021-10" db="EMBL/GenBank/DDBJ databases">
        <title>Lutispora strain m25 sp. nov., a thermophilic, non-spore-forming bacterium isolated from a lab-scale methanogenic bioreactor digesting anaerobic sludge.</title>
        <authorList>
            <person name="El Houari A."/>
            <person name="Mcdonald J."/>
        </authorList>
    </citation>
    <scope>NUCLEOTIDE SEQUENCE [LARGE SCALE GENOMIC DNA]</scope>
    <source>
        <strain evidence="6">m25</strain>
    </source>
</reference>
<dbReference type="SUPFAM" id="SSF46689">
    <property type="entry name" value="Homeodomain-like"/>
    <property type="match status" value="2"/>
</dbReference>
<dbReference type="InterPro" id="IPR011256">
    <property type="entry name" value="Reg_factor_effector_dom_sf"/>
</dbReference>
<dbReference type="Pfam" id="PF12833">
    <property type="entry name" value="HTH_18"/>
    <property type="match status" value="1"/>
</dbReference>
<dbReference type="InterPro" id="IPR050959">
    <property type="entry name" value="MarA-like"/>
</dbReference>
<gene>
    <name evidence="5" type="ORF">LJD61_08265</name>
</gene>
<keyword evidence="6" id="KW-1185">Reference proteome</keyword>
<feature type="domain" description="HTH araC/xylS-type" evidence="4">
    <location>
        <begin position="8"/>
        <end position="106"/>
    </location>
</feature>
<dbReference type="InterPro" id="IPR009057">
    <property type="entry name" value="Homeodomain-like_sf"/>
</dbReference>
<keyword evidence="3" id="KW-0804">Transcription</keyword>
<comment type="caution">
    <text evidence="5">The sequence shown here is derived from an EMBL/GenBank/DDBJ whole genome shotgun (WGS) entry which is preliminary data.</text>
</comment>
<protein>
    <submittedName>
        <fullName evidence="5">AraC family transcriptional regulator</fullName>
    </submittedName>
</protein>
<evidence type="ECO:0000259" key="4">
    <source>
        <dbReference type="PROSITE" id="PS01124"/>
    </source>
</evidence>
<dbReference type="PANTHER" id="PTHR47504">
    <property type="entry name" value="RIGHT ORIGIN-BINDING PROTEIN"/>
    <property type="match status" value="1"/>
</dbReference>
<name>A0ABT1NI51_9FIRM</name>